<feature type="transmembrane region" description="Helical" evidence="1">
    <location>
        <begin position="6"/>
        <end position="21"/>
    </location>
</feature>
<dbReference type="InterPro" id="IPR025105">
    <property type="entry name" value="DUF4010"/>
</dbReference>
<feature type="domain" description="MgtC/SapB/SrpB/YhiD N-terminal" evidence="2">
    <location>
        <begin position="10"/>
        <end position="125"/>
    </location>
</feature>
<dbReference type="Pfam" id="PF13194">
    <property type="entry name" value="DUF4010"/>
    <property type="match status" value="1"/>
</dbReference>
<feature type="transmembrane region" description="Helical" evidence="1">
    <location>
        <begin position="365"/>
        <end position="386"/>
    </location>
</feature>
<feature type="transmembrane region" description="Helical" evidence="1">
    <location>
        <begin position="196"/>
        <end position="216"/>
    </location>
</feature>
<feature type="transmembrane region" description="Helical" evidence="1">
    <location>
        <begin position="87"/>
        <end position="118"/>
    </location>
</feature>
<name>A0A6J4HSR7_9SPHI</name>
<feature type="transmembrane region" description="Helical" evidence="1">
    <location>
        <begin position="300"/>
        <end position="322"/>
    </location>
</feature>
<gene>
    <name evidence="4" type="ORF">AVDCRST_MAG56-1000</name>
</gene>
<dbReference type="Pfam" id="PF02308">
    <property type="entry name" value="MgtC"/>
    <property type="match status" value="1"/>
</dbReference>
<reference evidence="4" key="1">
    <citation type="submission" date="2020-02" db="EMBL/GenBank/DDBJ databases">
        <authorList>
            <person name="Meier V. D."/>
        </authorList>
    </citation>
    <scope>NUCLEOTIDE SEQUENCE</scope>
    <source>
        <strain evidence="4">AVDCRST_MAG56</strain>
    </source>
</reference>
<keyword evidence="1" id="KW-1133">Transmembrane helix</keyword>
<evidence type="ECO:0000259" key="3">
    <source>
        <dbReference type="Pfam" id="PF13194"/>
    </source>
</evidence>
<accession>A0A6J4HSR7</accession>
<protein>
    <submittedName>
        <fullName evidence="4">MgtC family</fullName>
    </submittedName>
</protein>
<sequence length="420" mass="44384">MDQELITIFGISLGLGLLVGLQREHANAKIAGIRTFPIITLFGTLSGLLAKTFGGLVLAAALLALAGLVIFTSLLRKTEDPGKTTEAAILLMFAVGAFLTVGDKTISLAVAGITAVLLHFKDPLHGLVDRFGYTDIKVVMQFVLISLVILPVLPNQTYGPYDVLNPHDIWLMVVLIVGLSIVGYFAYKFFGNRAGTLLSGILGGLASSTATTVSFARHSKAAPQITQAATFVVLTASAIAFVRMIVEIGVVAPAYLLALAPPLAVVLVIMGILAALVYTRNDKKEEGQKEEALLQQENPAQLKSALVFGAIYGLVVLGTAAAKDYFGRQGLYAVALVSGLTDVDAITLSTAKLVTGKELEPQTGWRLILIASLANLVFKGGIVAVMGDKKLFRKVALLFAIALAGGLLVLFLWPDSLLID</sequence>
<feature type="transmembrane region" description="Helical" evidence="1">
    <location>
        <begin position="395"/>
        <end position="413"/>
    </location>
</feature>
<dbReference type="AlphaFoldDB" id="A0A6J4HSR7"/>
<feature type="transmembrane region" description="Helical" evidence="1">
    <location>
        <begin position="169"/>
        <end position="190"/>
    </location>
</feature>
<dbReference type="InterPro" id="IPR049177">
    <property type="entry name" value="MgtC_SapB_SrpB_YhiD_N"/>
</dbReference>
<dbReference type="PANTHER" id="PTHR39084:SF1">
    <property type="entry name" value="DUF4010 DOMAIN-CONTAINING PROTEIN"/>
    <property type="match status" value="1"/>
</dbReference>
<evidence type="ECO:0000259" key="2">
    <source>
        <dbReference type="Pfam" id="PF02308"/>
    </source>
</evidence>
<feature type="transmembrane region" description="Helical" evidence="1">
    <location>
        <begin position="33"/>
        <end position="50"/>
    </location>
</feature>
<proteinExistence type="predicted"/>
<keyword evidence="1" id="KW-0472">Membrane</keyword>
<dbReference type="EMBL" id="CADCTQ010000095">
    <property type="protein sequence ID" value="CAA9232402.1"/>
    <property type="molecule type" value="Genomic_DNA"/>
</dbReference>
<feature type="transmembrane region" description="Helical" evidence="1">
    <location>
        <begin position="252"/>
        <end position="279"/>
    </location>
</feature>
<feature type="domain" description="DUF4010" evidence="3">
    <location>
        <begin position="174"/>
        <end position="387"/>
    </location>
</feature>
<keyword evidence="1" id="KW-0812">Transmembrane</keyword>
<feature type="transmembrane region" description="Helical" evidence="1">
    <location>
        <begin position="56"/>
        <end position="75"/>
    </location>
</feature>
<feature type="transmembrane region" description="Helical" evidence="1">
    <location>
        <begin position="138"/>
        <end position="157"/>
    </location>
</feature>
<dbReference type="PANTHER" id="PTHR39084">
    <property type="entry name" value="MEMBRANE PROTEIN-RELATED"/>
    <property type="match status" value="1"/>
</dbReference>
<feature type="transmembrane region" description="Helical" evidence="1">
    <location>
        <begin position="228"/>
        <end position="246"/>
    </location>
</feature>
<organism evidence="4">
    <name type="scientific">uncultured Cytophagales bacterium</name>
    <dbReference type="NCBI Taxonomy" id="158755"/>
    <lineage>
        <taxon>Bacteria</taxon>
        <taxon>Pseudomonadati</taxon>
        <taxon>Bacteroidota</taxon>
        <taxon>Sphingobacteriia</taxon>
        <taxon>Sphingobacteriales</taxon>
        <taxon>environmental samples</taxon>
    </lineage>
</organism>
<evidence type="ECO:0000313" key="4">
    <source>
        <dbReference type="EMBL" id="CAA9232402.1"/>
    </source>
</evidence>
<evidence type="ECO:0000256" key="1">
    <source>
        <dbReference type="SAM" id="Phobius"/>
    </source>
</evidence>